<evidence type="ECO:0000313" key="8">
    <source>
        <dbReference type="Proteomes" id="UP000078046"/>
    </source>
</evidence>
<keyword evidence="2" id="KW-0963">Cytoplasm</keyword>
<dbReference type="EMBL" id="LWCA01000028">
    <property type="protein sequence ID" value="OAF71723.1"/>
    <property type="molecule type" value="Genomic_DNA"/>
</dbReference>
<dbReference type="Gene3D" id="2.30.29.170">
    <property type="match status" value="2"/>
</dbReference>
<comment type="caution">
    <text evidence="7">The sequence shown here is derived from an EMBL/GenBank/DDBJ whole genome shotgun (WGS) entry which is preliminary data.</text>
</comment>
<keyword evidence="5" id="KW-0966">Cell projection</keyword>
<organism evidence="7 8">
    <name type="scientific">Intoshia linei</name>
    <dbReference type="NCBI Taxonomy" id="1819745"/>
    <lineage>
        <taxon>Eukaryota</taxon>
        <taxon>Metazoa</taxon>
        <taxon>Spiralia</taxon>
        <taxon>Lophotrochozoa</taxon>
        <taxon>Mesozoa</taxon>
        <taxon>Orthonectida</taxon>
        <taxon>Rhopaluridae</taxon>
        <taxon>Intoshia</taxon>
    </lineage>
</organism>
<feature type="domain" description="DM10" evidence="6">
    <location>
        <begin position="134"/>
        <end position="244"/>
    </location>
</feature>
<evidence type="ECO:0000256" key="1">
    <source>
        <dbReference type="ARBA" id="ARBA00004430"/>
    </source>
</evidence>
<keyword evidence="4" id="KW-0206">Cytoskeleton</keyword>
<evidence type="ECO:0000256" key="4">
    <source>
        <dbReference type="ARBA" id="ARBA00023212"/>
    </source>
</evidence>
<dbReference type="GO" id="GO:0005930">
    <property type="term" value="C:axoneme"/>
    <property type="evidence" value="ECO:0007669"/>
    <property type="project" value="UniProtKB-SubCell"/>
</dbReference>
<dbReference type="PANTHER" id="PTHR12086">
    <property type="entry name" value="EF-HAND DOMAIN C-TERMINAL CONTAINING PROTEIN"/>
    <property type="match status" value="1"/>
</dbReference>
<reference evidence="7 8" key="1">
    <citation type="submission" date="2016-04" db="EMBL/GenBank/DDBJ databases">
        <title>The genome of Intoshia linei affirms orthonectids as highly simplified spiralians.</title>
        <authorList>
            <person name="Mikhailov K.V."/>
            <person name="Slusarev G.S."/>
            <person name="Nikitin M.A."/>
            <person name="Logacheva M.D."/>
            <person name="Penin A."/>
            <person name="Aleoshin V."/>
            <person name="Panchin Y.V."/>
        </authorList>
    </citation>
    <scope>NUCLEOTIDE SEQUENCE [LARGE SCALE GENOMIC DNA]</scope>
    <source>
        <strain evidence="7">Intl2013</strain>
        <tissue evidence="7">Whole animal</tissue>
    </source>
</reference>
<evidence type="ECO:0000259" key="6">
    <source>
        <dbReference type="PROSITE" id="PS51336"/>
    </source>
</evidence>
<evidence type="ECO:0000256" key="5">
    <source>
        <dbReference type="ARBA" id="ARBA00023273"/>
    </source>
</evidence>
<dbReference type="FunFam" id="2.30.29.170:FF:000002">
    <property type="entry name" value="EF-hand domain (C-terminal) containing 1"/>
    <property type="match status" value="1"/>
</dbReference>
<evidence type="ECO:0000313" key="7">
    <source>
        <dbReference type="EMBL" id="OAF71723.1"/>
    </source>
</evidence>
<dbReference type="SMART" id="SM00676">
    <property type="entry name" value="DM10"/>
    <property type="match status" value="1"/>
</dbReference>
<keyword evidence="8" id="KW-1185">Reference proteome</keyword>
<protein>
    <recommendedName>
        <fullName evidence="6">DM10 domain-containing protein</fullName>
    </recommendedName>
</protein>
<dbReference type="AlphaFoldDB" id="A0A177BDD1"/>
<dbReference type="InterPro" id="IPR006602">
    <property type="entry name" value="DM10_dom"/>
</dbReference>
<feature type="domain" description="DM10" evidence="6">
    <location>
        <begin position="1"/>
        <end position="70"/>
    </location>
</feature>
<dbReference type="InterPro" id="IPR040193">
    <property type="entry name" value="EFHC1/EFHC2/EFHB"/>
</dbReference>
<dbReference type="PROSITE" id="PS51336">
    <property type="entry name" value="DM10"/>
    <property type="match status" value="2"/>
</dbReference>
<proteinExistence type="predicted"/>
<keyword evidence="3" id="KW-0677">Repeat</keyword>
<dbReference type="Proteomes" id="UP000078046">
    <property type="component" value="Unassembled WGS sequence"/>
</dbReference>
<sequence>MITDKTLLNVFGVSGMNSRYIQDACRLNDINVSNYTDADFRIGASINIMGRNIIIHDCDSFTREFYRLKYNLDMEPLKCETKCYAPKLDMEETIPAHDGIGSAEDSYSSCISLIPKPPQKDFIKFLTLDKNGLESYTLRFNCLLDNVDNTDNKDRRFIISFHLSDDTVEIHQMVGSNSGIQGGRFLQRRKINRFEPKETKTLKDERDYLISQDFYVGARLKIFSHCFLINDADQYTYKYMEENKSKYPKANSNLVLEKLQKIVKLNIVNEKISEACLCSKLVYSLSDINDVKTVAITAIEVKSWLSQKKLDLIDTISAHELITLFREFSNKEKQQKNDYYKDFCLKDIQMYIKSELKNLDYTEYDLIVRYIRNIYESCIITKEELLKTLKACRLPINMDKLNSLCDKYVMEMGPEIDVEEFLKSINWCLDMSNEFGNENDFTPKINNKSIILINEIIEAIFIKKP</sequence>
<accession>A0A177BDD1</accession>
<gene>
    <name evidence="7" type="ORF">A3Q56_00509</name>
</gene>
<dbReference type="OrthoDB" id="10255210at2759"/>
<comment type="subcellular location">
    <subcellularLocation>
        <location evidence="1">Cytoplasm</location>
        <location evidence="1">Cytoskeleton</location>
        <location evidence="1">Cilium axoneme</location>
    </subcellularLocation>
</comment>
<dbReference type="Pfam" id="PF06565">
    <property type="entry name" value="DM10_dom"/>
    <property type="match status" value="1"/>
</dbReference>
<name>A0A177BDD1_9BILA</name>
<evidence type="ECO:0000256" key="3">
    <source>
        <dbReference type="ARBA" id="ARBA00022737"/>
    </source>
</evidence>
<evidence type="ECO:0000256" key="2">
    <source>
        <dbReference type="ARBA" id="ARBA00022490"/>
    </source>
</evidence>